<dbReference type="SUPFAM" id="SSF52777">
    <property type="entry name" value="CoA-dependent acyltransferases"/>
    <property type="match status" value="1"/>
</dbReference>
<evidence type="ECO:0000256" key="2">
    <source>
        <dbReference type="ARBA" id="ARBA00022679"/>
    </source>
</evidence>
<evidence type="ECO:0000313" key="6">
    <source>
        <dbReference type="Proteomes" id="UP000282086"/>
    </source>
</evidence>
<dbReference type="Proteomes" id="UP000282086">
    <property type="component" value="Chromosome"/>
</dbReference>
<evidence type="ECO:0000313" key="5">
    <source>
        <dbReference type="EMBL" id="VDZ95913.1"/>
    </source>
</evidence>
<sequence length="139" mass="15842">MLPWPKVDFSKFGEVEEVELGRIQKISGANLSRNWVMIPHVTHFDKTDITDLEAFRKQQNAEAEKRKLDVKYTPVVFIMKAVAAALEQMPRFNSSLSEDGQRLTLKKYINIGVAVDTPNGLVVPVFKDVNKKRRDRAVS</sequence>
<dbReference type="InterPro" id="IPR050743">
    <property type="entry name" value="2-oxoacid_DH_E2_comp"/>
</dbReference>
<name>A0A447MXX4_SALET</name>
<dbReference type="GO" id="GO:0031405">
    <property type="term" value="F:lipoic acid binding"/>
    <property type="evidence" value="ECO:0007669"/>
    <property type="project" value="TreeGrafter"/>
</dbReference>
<dbReference type="GO" id="GO:0006086">
    <property type="term" value="P:pyruvate decarboxylation to acetyl-CoA"/>
    <property type="evidence" value="ECO:0007669"/>
    <property type="project" value="TreeGrafter"/>
</dbReference>
<proteinExistence type="predicted"/>
<dbReference type="PANTHER" id="PTHR43178">
    <property type="entry name" value="DIHYDROLIPOAMIDE ACETYLTRANSFERASE COMPONENT OF PYRUVATE DEHYDROGENASE COMPLEX"/>
    <property type="match status" value="1"/>
</dbReference>
<reference evidence="5 6" key="1">
    <citation type="submission" date="2018-12" db="EMBL/GenBank/DDBJ databases">
        <authorList>
            <consortium name="Pathogen Informatics"/>
        </authorList>
    </citation>
    <scope>NUCLEOTIDE SEQUENCE [LARGE SCALE GENOMIC DNA]</scope>
    <source>
        <strain evidence="5 6">NCTC129</strain>
    </source>
</reference>
<feature type="domain" description="2-oxoacid dehydrogenase acyltransferase catalytic" evidence="4">
    <location>
        <begin position="14"/>
        <end position="133"/>
    </location>
</feature>
<evidence type="ECO:0000259" key="4">
    <source>
        <dbReference type="Pfam" id="PF00198"/>
    </source>
</evidence>
<dbReference type="PANTHER" id="PTHR43178:SF2">
    <property type="entry name" value="DIHYDROLIPOYLLYSINE-RESIDUE ACETYLTRANSFERASE COMPONENT OF PYRUVATE DEHYDROGENASE COMPLEX"/>
    <property type="match status" value="1"/>
</dbReference>
<dbReference type="InterPro" id="IPR001078">
    <property type="entry name" value="2-oxoacid_DH_actylTfrase"/>
</dbReference>
<dbReference type="Pfam" id="PF00198">
    <property type="entry name" value="2-oxoacid_dh"/>
    <property type="match status" value="1"/>
</dbReference>
<organism evidence="5 6">
    <name type="scientific">Salmonella enterica I</name>
    <dbReference type="NCBI Taxonomy" id="59201"/>
    <lineage>
        <taxon>Bacteria</taxon>
        <taxon>Pseudomonadati</taxon>
        <taxon>Pseudomonadota</taxon>
        <taxon>Gammaproteobacteria</taxon>
        <taxon>Enterobacterales</taxon>
        <taxon>Enterobacteriaceae</taxon>
        <taxon>Salmonella</taxon>
    </lineage>
</organism>
<dbReference type="Gene3D" id="3.30.559.10">
    <property type="entry name" value="Chloramphenicol acetyltransferase-like domain"/>
    <property type="match status" value="1"/>
</dbReference>
<evidence type="ECO:0000256" key="3">
    <source>
        <dbReference type="ARBA" id="ARBA00023315"/>
    </source>
</evidence>
<dbReference type="GO" id="GO:0005737">
    <property type="term" value="C:cytoplasm"/>
    <property type="evidence" value="ECO:0007669"/>
    <property type="project" value="TreeGrafter"/>
</dbReference>
<accession>A0A447MXX4</accession>
<dbReference type="EC" id="2.3.1.12" evidence="5"/>
<dbReference type="AlphaFoldDB" id="A0A447MXX4"/>
<dbReference type="GO" id="GO:0004742">
    <property type="term" value="F:dihydrolipoyllysine-residue acetyltransferase activity"/>
    <property type="evidence" value="ECO:0007669"/>
    <property type="project" value="UniProtKB-EC"/>
</dbReference>
<keyword evidence="3 5" id="KW-0012">Acyltransferase</keyword>
<dbReference type="EMBL" id="LR134140">
    <property type="protein sequence ID" value="VDZ95913.1"/>
    <property type="molecule type" value="Genomic_DNA"/>
</dbReference>
<gene>
    <name evidence="5" type="primary">aceF_2</name>
    <name evidence="5" type="ORF">NCTC129_02051</name>
</gene>
<protein>
    <submittedName>
        <fullName evidence="5">Dihydrolipoamide acetyltransferase</fullName>
        <ecNumber evidence="5">2.3.1.12</ecNumber>
    </submittedName>
</protein>
<evidence type="ECO:0000256" key="1">
    <source>
        <dbReference type="ARBA" id="ARBA00001938"/>
    </source>
</evidence>
<keyword evidence="2 5" id="KW-0808">Transferase</keyword>
<dbReference type="InterPro" id="IPR023213">
    <property type="entry name" value="CAT-like_dom_sf"/>
</dbReference>
<comment type="cofactor">
    <cofactor evidence="1">
        <name>(R)-lipoate</name>
        <dbReference type="ChEBI" id="CHEBI:83088"/>
    </cofactor>
</comment>